<evidence type="ECO:0000313" key="2">
    <source>
        <dbReference type="EMBL" id="CAJ2502628.1"/>
    </source>
</evidence>
<dbReference type="InterPro" id="IPR010730">
    <property type="entry name" value="HET"/>
</dbReference>
<dbReference type="EMBL" id="CAUWAG010000004">
    <property type="protein sequence ID" value="CAJ2502628.1"/>
    <property type="molecule type" value="Genomic_DNA"/>
</dbReference>
<dbReference type="AlphaFoldDB" id="A0AAI8VDH0"/>
<evidence type="ECO:0000259" key="1">
    <source>
        <dbReference type="Pfam" id="PF06985"/>
    </source>
</evidence>
<accession>A0AAI8VDH0</accession>
<feature type="domain" description="Heterokaryon incompatibility" evidence="1">
    <location>
        <begin position="46"/>
        <end position="97"/>
    </location>
</feature>
<dbReference type="PANTHER" id="PTHR10622">
    <property type="entry name" value="HET DOMAIN-CONTAINING PROTEIN"/>
    <property type="match status" value="1"/>
</dbReference>
<proteinExistence type="predicted"/>
<gene>
    <name evidence="2" type="ORF">KHLLAP_LOCUS3096</name>
</gene>
<sequence>MLLFCTTRYCPTTWEEEKVLFPDVEGHTPTAWRDKKGFRKIELCSQQAIEDGYNYIWVDTCCIDKSSSAELSEAINSMFEWYSRSQVCYAYLGDAIPSSPFDKCRWFTRGWTLQELVAPRKVHFYNQDWQFVGSRYSLADELVRITRIDRSLFRTGFDDSLQHVLGSYSIATRMSWASRRNTTRLEDTVYCLMGLFGVNMPLLYGEGKRAFRRLQDEIMRKSTDTSVLACVLRPQGNHLLAESPSNFENLPVIWNAGSNRRRVRWEEDRVELEMILCPTIHTDGINYFGLFDCMLPGEYDSWPAILLTRDDRGPDWFTRILPHRLFRVSPSRSDCAEPLVAGQLDHAERGHELSFEHATRKLITISRELQEGRWVTDPVAKVVLDFDHRWSLPYYIDRCYPSISGGMICHSPRFVWWIHTISVHGIVAFYDGATSRFFVAWGGLNKPDTSPWCKIWLREELQIQEIPWMSDTLQWDDSGTTPAIQRARHSSQARLMELPSSQLSRESKVSVQGDRPHTVEARISETTILERVTYEILVRTREA</sequence>
<comment type="caution">
    <text evidence="2">The sequence shown here is derived from an EMBL/GenBank/DDBJ whole genome shotgun (WGS) entry which is preliminary data.</text>
</comment>
<keyword evidence="3" id="KW-1185">Reference proteome</keyword>
<protein>
    <submittedName>
        <fullName evidence="2">Uu.00g100220.m01.CDS01</fullName>
    </submittedName>
</protein>
<dbReference type="Pfam" id="PF06985">
    <property type="entry name" value="HET"/>
    <property type="match status" value="1"/>
</dbReference>
<organism evidence="2 3">
    <name type="scientific">Anthostomella pinea</name>
    <dbReference type="NCBI Taxonomy" id="933095"/>
    <lineage>
        <taxon>Eukaryota</taxon>
        <taxon>Fungi</taxon>
        <taxon>Dikarya</taxon>
        <taxon>Ascomycota</taxon>
        <taxon>Pezizomycotina</taxon>
        <taxon>Sordariomycetes</taxon>
        <taxon>Xylariomycetidae</taxon>
        <taxon>Xylariales</taxon>
        <taxon>Xylariaceae</taxon>
        <taxon>Anthostomella</taxon>
    </lineage>
</organism>
<reference evidence="2" key="1">
    <citation type="submission" date="2023-10" db="EMBL/GenBank/DDBJ databases">
        <authorList>
            <person name="Hackl T."/>
        </authorList>
    </citation>
    <scope>NUCLEOTIDE SEQUENCE</scope>
</reference>
<dbReference type="Proteomes" id="UP001295740">
    <property type="component" value="Unassembled WGS sequence"/>
</dbReference>
<dbReference type="PANTHER" id="PTHR10622:SF10">
    <property type="entry name" value="HET DOMAIN-CONTAINING PROTEIN"/>
    <property type="match status" value="1"/>
</dbReference>
<evidence type="ECO:0000313" key="3">
    <source>
        <dbReference type="Proteomes" id="UP001295740"/>
    </source>
</evidence>
<name>A0AAI8VDH0_9PEZI</name>